<evidence type="ECO:0000313" key="2">
    <source>
        <dbReference type="EMBL" id="CAK9113584.1"/>
    </source>
</evidence>
<gene>
    <name evidence="2" type="ORF">SCF082_LOCUS52645</name>
</gene>
<keyword evidence="3" id="KW-1185">Reference proteome</keyword>
<accession>A0ABP0SN39</accession>
<evidence type="ECO:0000256" key="1">
    <source>
        <dbReference type="SAM" id="MobiDB-lite"/>
    </source>
</evidence>
<feature type="compositionally biased region" description="Low complexity" evidence="1">
    <location>
        <begin position="133"/>
        <end position="146"/>
    </location>
</feature>
<comment type="caution">
    <text evidence="2">The sequence shown here is derived from an EMBL/GenBank/DDBJ whole genome shotgun (WGS) entry which is preliminary data.</text>
</comment>
<organism evidence="2 3">
    <name type="scientific">Durusdinium trenchii</name>
    <dbReference type="NCBI Taxonomy" id="1381693"/>
    <lineage>
        <taxon>Eukaryota</taxon>
        <taxon>Sar</taxon>
        <taxon>Alveolata</taxon>
        <taxon>Dinophyceae</taxon>
        <taxon>Suessiales</taxon>
        <taxon>Symbiodiniaceae</taxon>
        <taxon>Durusdinium</taxon>
    </lineage>
</organism>
<name>A0ABP0SN39_9DINO</name>
<dbReference type="Proteomes" id="UP001642464">
    <property type="component" value="Unassembled WGS sequence"/>
</dbReference>
<feature type="region of interest" description="Disordered" evidence="1">
    <location>
        <begin position="1"/>
        <end position="70"/>
    </location>
</feature>
<proteinExistence type="predicted"/>
<feature type="region of interest" description="Disordered" evidence="1">
    <location>
        <begin position="119"/>
        <end position="155"/>
    </location>
</feature>
<protein>
    <submittedName>
        <fullName evidence="2">Uncharacterized protein</fullName>
    </submittedName>
</protein>
<dbReference type="EMBL" id="CAXAMM010044184">
    <property type="protein sequence ID" value="CAK9113584.1"/>
    <property type="molecule type" value="Genomic_DNA"/>
</dbReference>
<sequence length="199" mass="22454">MAATETSMVEAFDMEDQARPPSVRAVGFSPSWHQEERRQRSRSQDVIVPDDEDRPVRERQSQGVEAPKASTPALFRDVHWDQGGDMREFLMTLRQDLFNRLDHQQEVLDTLLRPIAKHVTSSSPTKSKKEKLPPTTHGSEASSAASADDKKKTKKGRISFTPRIFTSYTNDDLAHAAMANIADANQNRSKPLRKLAVWT</sequence>
<evidence type="ECO:0000313" key="3">
    <source>
        <dbReference type="Proteomes" id="UP001642464"/>
    </source>
</evidence>
<reference evidence="2 3" key="1">
    <citation type="submission" date="2024-02" db="EMBL/GenBank/DDBJ databases">
        <authorList>
            <person name="Chen Y."/>
            <person name="Shah S."/>
            <person name="Dougan E. K."/>
            <person name="Thang M."/>
            <person name="Chan C."/>
        </authorList>
    </citation>
    <scope>NUCLEOTIDE SEQUENCE [LARGE SCALE GENOMIC DNA]</scope>
</reference>